<keyword evidence="3" id="KW-0489">Methyltransferase</keyword>
<dbReference type="InterPro" id="IPR014777">
    <property type="entry name" value="4pyrrole_Mease_sub1"/>
</dbReference>
<name>A0A2M8KV39_9BACT</name>
<evidence type="ECO:0000313" key="8">
    <source>
        <dbReference type="Proteomes" id="UP000231569"/>
    </source>
</evidence>
<dbReference type="Gene3D" id="3.30.950.10">
    <property type="entry name" value="Methyltransferase, Cobalt-precorrin-4 Transmethylase, Domain 2"/>
    <property type="match status" value="1"/>
</dbReference>
<evidence type="ECO:0000256" key="5">
    <source>
        <dbReference type="ARBA" id="ARBA00022691"/>
    </source>
</evidence>
<dbReference type="GO" id="GO:0006364">
    <property type="term" value="P:rRNA processing"/>
    <property type="evidence" value="ECO:0007669"/>
    <property type="project" value="UniProtKB-KW"/>
</dbReference>
<dbReference type="GO" id="GO:0008168">
    <property type="term" value="F:methyltransferase activity"/>
    <property type="evidence" value="ECO:0007669"/>
    <property type="project" value="UniProtKB-KW"/>
</dbReference>
<keyword evidence="2" id="KW-0698">rRNA processing</keyword>
<keyword evidence="1" id="KW-0963">Cytoplasm</keyword>
<dbReference type="SUPFAM" id="SSF53790">
    <property type="entry name" value="Tetrapyrrole methylase"/>
    <property type="match status" value="1"/>
</dbReference>
<keyword evidence="5" id="KW-0949">S-adenosyl-L-methionine</keyword>
<evidence type="ECO:0000259" key="6">
    <source>
        <dbReference type="Pfam" id="PF00590"/>
    </source>
</evidence>
<organism evidence="7 8">
    <name type="scientific">Candidatus Roizmanbacteria bacterium CG10_big_fil_rev_8_21_14_0_10_45_7</name>
    <dbReference type="NCBI Taxonomy" id="1974854"/>
    <lineage>
        <taxon>Bacteria</taxon>
        <taxon>Candidatus Roizmaniibacteriota</taxon>
    </lineage>
</organism>
<dbReference type="InterPro" id="IPR000878">
    <property type="entry name" value="4pyrrol_Mease"/>
</dbReference>
<dbReference type="Pfam" id="PF00590">
    <property type="entry name" value="TP_methylase"/>
    <property type="match status" value="1"/>
</dbReference>
<gene>
    <name evidence="7" type="ORF">COU89_01390</name>
</gene>
<dbReference type="InterPro" id="IPR014776">
    <property type="entry name" value="4pyrrole_Mease_sub2"/>
</dbReference>
<evidence type="ECO:0000313" key="7">
    <source>
        <dbReference type="EMBL" id="PJE63786.1"/>
    </source>
</evidence>
<dbReference type="PANTHER" id="PTHR46111">
    <property type="entry name" value="RIBOSOMAL RNA SMALL SUBUNIT METHYLTRANSFERASE I"/>
    <property type="match status" value="1"/>
</dbReference>
<feature type="domain" description="Tetrapyrrole methylase" evidence="6">
    <location>
        <begin position="3"/>
        <end position="207"/>
    </location>
</feature>
<dbReference type="Proteomes" id="UP000231569">
    <property type="component" value="Unassembled WGS sequence"/>
</dbReference>
<dbReference type="InterPro" id="IPR008189">
    <property type="entry name" value="rRNA_ssu_MeTfrase_I"/>
</dbReference>
<protein>
    <recommendedName>
        <fullName evidence="6">Tetrapyrrole methylase domain-containing protein</fullName>
    </recommendedName>
</protein>
<dbReference type="Gene3D" id="3.40.1010.10">
    <property type="entry name" value="Cobalt-precorrin-4 Transmethylase, Domain 1"/>
    <property type="match status" value="1"/>
</dbReference>
<dbReference type="PANTHER" id="PTHR46111:SF1">
    <property type="entry name" value="RIBOSOMAL RNA SMALL SUBUNIT METHYLTRANSFERASE I"/>
    <property type="match status" value="1"/>
</dbReference>
<dbReference type="AlphaFoldDB" id="A0A2M8KV39"/>
<dbReference type="GO" id="GO:0032259">
    <property type="term" value="P:methylation"/>
    <property type="evidence" value="ECO:0007669"/>
    <property type="project" value="UniProtKB-KW"/>
</dbReference>
<dbReference type="CDD" id="cd11648">
    <property type="entry name" value="RsmI"/>
    <property type="match status" value="1"/>
</dbReference>
<evidence type="ECO:0000256" key="2">
    <source>
        <dbReference type="ARBA" id="ARBA00022552"/>
    </source>
</evidence>
<reference evidence="8" key="1">
    <citation type="submission" date="2017-09" db="EMBL/GenBank/DDBJ databases">
        <title>Depth-based differentiation of microbial function through sediment-hosted aquifers and enrichment of novel symbionts in the deep terrestrial subsurface.</title>
        <authorList>
            <person name="Probst A.J."/>
            <person name="Ladd B."/>
            <person name="Jarett J.K."/>
            <person name="Geller-Mcgrath D.E."/>
            <person name="Sieber C.M.K."/>
            <person name="Emerson J.B."/>
            <person name="Anantharaman K."/>
            <person name="Thomas B.C."/>
            <person name="Malmstrom R."/>
            <person name="Stieglmeier M."/>
            <person name="Klingl A."/>
            <person name="Woyke T."/>
            <person name="Ryan C.M."/>
            <person name="Banfield J.F."/>
        </authorList>
    </citation>
    <scope>NUCLEOTIDE SEQUENCE [LARGE SCALE GENOMIC DNA]</scope>
</reference>
<dbReference type="PIRSF" id="PIRSF005917">
    <property type="entry name" value="MTase_YraL"/>
    <property type="match status" value="1"/>
</dbReference>
<keyword evidence="4" id="KW-0808">Transferase</keyword>
<evidence type="ECO:0000256" key="3">
    <source>
        <dbReference type="ARBA" id="ARBA00022603"/>
    </source>
</evidence>
<accession>A0A2M8KV39</accession>
<dbReference type="EMBL" id="PFEE01000030">
    <property type="protein sequence ID" value="PJE63786.1"/>
    <property type="molecule type" value="Genomic_DNA"/>
</dbReference>
<evidence type="ECO:0000256" key="1">
    <source>
        <dbReference type="ARBA" id="ARBA00022490"/>
    </source>
</evidence>
<evidence type="ECO:0000256" key="4">
    <source>
        <dbReference type="ARBA" id="ARBA00022679"/>
    </source>
</evidence>
<dbReference type="InterPro" id="IPR035996">
    <property type="entry name" value="4pyrrol_Methylase_sf"/>
</dbReference>
<sequence length="232" mass="25493">MATLYVIGTPLGNSTDLSLRAIVILTKLTYLACEDTRSAHRLLMARAITSPKQYIALYQEKEQTETAWIISLLQQGHDVGVMSEAGMPTISDPGSYLIAAARALGITVVIVPGPSAPATALAALGFDGSRYLFCGYLPKKESDARKHIATWGDKILDKPYSVVCFESSHRINETIKAIAQAYPHHELGICRNLTKMDELVLRGQALELSEKILPSDGEYTLALFFSRKRLPR</sequence>
<proteinExistence type="predicted"/>
<comment type="caution">
    <text evidence="7">The sequence shown here is derived from an EMBL/GenBank/DDBJ whole genome shotgun (WGS) entry which is preliminary data.</text>
</comment>